<organism evidence="1 2">
    <name type="scientific">Zalaria obscura</name>
    <dbReference type="NCBI Taxonomy" id="2024903"/>
    <lineage>
        <taxon>Eukaryota</taxon>
        <taxon>Fungi</taxon>
        <taxon>Dikarya</taxon>
        <taxon>Ascomycota</taxon>
        <taxon>Pezizomycotina</taxon>
        <taxon>Dothideomycetes</taxon>
        <taxon>Dothideomycetidae</taxon>
        <taxon>Dothideales</taxon>
        <taxon>Zalariaceae</taxon>
        <taxon>Zalaria</taxon>
    </lineage>
</organism>
<name>A0ACC3SPL9_9PEZI</name>
<protein>
    <submittedName>
        <fullName evidence="1">Uncharacterized protein</fullName>
    </submittedName>
</protein>
<dbReference type="EMBL" id="JAMKPW020000001">
    <property type="protein sequence ID" value="KAK8221908.1"/>
    <property type="molecule type" value="Genomic_DNA"/>
</dbReference>
<evidence type="ECO:0000313" key="2">
    <source>
        <dbReference type="Proteomes" id="UP001320706"/>
    </source>
</evidence>
<comment type="caution">
    <text evidence="1">The sequence shown here is derived from an EMBL/GenBank/DDBJ whole genome shotgun (WGS) entry which is preliminary data.</text>
</comment>
<evidence type="ECO:0000313" key="1">
    <source>
        <dbReference type="EMBL" id="KAK8221908.1"/>
    </source>
</evidence>
<proteinExistence type="predicted"/>
<accession>A0ACC3SPL9</accession>
<sequence length="90" mass="9885">MRHRATCSPSKCHRVAKPPATRAGPKPSEMHTFCMSRYAARYALLHGWTLGGEATQRKSILHESPTTVHLPPRYGPDAGMTDSARLSSGR</sequence>
<gene>
    <name evidence="1" type="ORF">M8818_000073</name>
</gene>
<keyword evidence="2" id="KW-1185">Reference proteome</keyword>
<reference evidence="1" key="1">
    <citation type="submission" date="2024-02" db="EMBL/GenBank/DDBJ databases">
        <title>Metagenome Assembled Genome of Zalaria obscura JY119.</title>
        <authorList>
            <person name="Vighnesh L."/>
            <person name="Jagadeeshwari U."/>
            <person name="Venkata Ramana C."/>
            <person name="Sasikala C."/>
        </authorList>
    </citation>
    <scope>NUCLEOTIDE SEQUENCE</scope>
    <source>
        <strain evidence="1">JY119</strain>
    </source>
</reference>
<dbReference type="Proteomes" id="UP001320706">
    <property type="component" value="Unassembled WGS sequence"/>
</dbReference>